<dbReference type="AlphaFoldDB" id="A0A840B008"/>
<evidence type="ECO:0000313" key="4">
    <source>
        <dbReference type="EMBL" id="MBB3942567.1"/>
    </source>
</evidence>
<reference evidence="4 5" key="1">
    <citation type="submission" date="2020-08" db="EMBL/GenBank/DDBJ databases">
        <title>Genomic Encyclopedia of Type Strains, Phase IV (KMG-IV): sequencing the most valuable type-strain genomes for metagenomic binning, comparative biology and taxonomic classification.</title>
        <authorList>
            <person name="Goeker M."/>
        </authorList>
    </citation>
    <scope>NUCLEOTIDE SEQUENCE [LARGE SCALE GENOMIC DNA]</scope>
    <source>
        <strain evidence="4 5">DSM 29050</strain>
    </source>
</reference>
<proteinExistence type="predicted"/>
<dbReference type="RefSeq" id="WP_183940263.1">
    <property type="nucleotide sequence ID" value="NZ_BAABBG010000001.1"/>
</dbReference>
<dbReference type="EMBL" id="JACIEA010000001">
    <property type="protein sequence ID" value="MBB3942567.1"/>
    <property type="molecule type" value="Genomic_DNA"/>
</dbReference>
<dbReference type="InterPro" id="IPR016181">
    <property type="entry name" value="Acyl_CoA_acyltransferase"/>
</dbReference>
<evidence type="ECO:0000256" key="2">
    <source>
        <dbReference type="ARBA" id="ARBA00023315"/>
    </source>
</evidence>
<dbReference type="Gene3D" id="3.40.630.30">
    <property type="match status" value="1"/>
</dbReference>
<keyword evidence="2 4" id="KW-0012">Acyltransferase</keyword>
<dbReference type="PANTHER" id="PTHR43420">
    <property type="entry name" value="ACETYLTRANSFERASE"/>
    <property type="match status" value="1"/>
</dbReference>
<protein>
    <submittedName>
        <fullName evidence="4">Ribosomal-protein-alanine N-acetyltransferase</fullName>
        <ecNumber evidence="4">2.3.1.267</ecNumber>
    </submittedName>
</protein>
<dbReference type="InterPro" id="IPR000182">
    <property type="entry name" value="GNAT_dom"/>
</dbReference>
<dbReference type="InterPro" id="IPR050680">
    <property type="entry name" value="YpeA/RimI_acetyltransf"/>
</dbReference>
<organism evidence="4 5">
    <name type="scientific">Sphingorhabdus rigui</name>
    <dbReference type="NCBI Taxonomy" id="1282858"/>
    <lineage>
        <taxon>Bacteria</taxon>
        <taxon>Pseudomonadati</taxon>
        <taxon>Pseudomonadota</taxon>
        <taxon>Alphaproteobacteria</taxon>
        <taxon>Sphingomonadales</taxon>
        <taxon>Sphingomonadaceae</taxon>
        <taxon>Sphingorhabdus</taxon>
    </lineage>
</organism>
<evidence type="ECO:0000313" key="5">
    <source>
        <dbReference type="Proteomes" id="UP000581447"/>
    </source>
</evidence>
<accession>A0A840B008</accession>
<sequence length="151" mass="16866">MIHIVDGDAKDVASIMPIMSDAFDRRFGEAWTAAQCLSTLVLPDCQLLLAKDGDIVCGFAITRWVFEHEELLMIGVSRNHQRQQIGQNLLSEVINRGKAAGREKLFLEVRDGNPASSFYFKAGFVPIGRRKNYYKSAEGISPDAITMFIDL</sequence>
<dbReference type="Proteomes" id="UP000581447">
    <property type="component" value="Unassembled WGS sequence"/>
</dbReference>
<dbReference type="EC" id="2.3.1.267" evidence="4"/>
<dbReference type="GO" id="GO:0008999">
    <property type="term" value="F:protein-N-terminal-alanine acetyltransferase activity"/>
    <property type="evidence" value="ECO:0007669"/>
    <property type="project" value="UniProtKB-EC"/>
</dbReference>
<dbReference type="PROSITE" id="PS51186">
    <property type="entry name" value="GNAT"/>
    <property type="match status" value="1"/>
</dbReference>
<keyword evidence="5" id="KW-1185">Reference proteome</keyword>
<evidence type="ECO:0000259" key="3">
    <source>
        <dbReference type="PROSITE" id="PS51186"/>
    </source>
</evidence>
<dbReference type="Pfam" id="PF00583">
    <property type="entry name" value="Acetyltransf_1"/>
    <property type="match status" value="1"/>
</dbReference>
<dbReference type="SUPFAM" id="SSF55729">
    <property type="entry name" value="Acyl-CoA N-acyltransferases (Nat)"/>
    <property type="match status" value="1"/>
</dbReference>
<gene>
    <name evidence="4" type="ORF">GGR91_000789</name>
</gene>
<evidence type="ECO:0000256" key="1">
    <source>
        <dbReference type="ARBA" id="ARBA00022679"/>
    </source>
</evidence>
<feature type="domain" description="N-acetyltransferase" evidence="3">
    <location>
        <begin position="2"/>
        <end position="151"/>
    </location>
</feature>
<dbReference type="PANTHER" id="PTHR43420:SF12">
    <property type="entry name" value="N-ACETYLTRANSFERASE DOMAIN-CONTAINING PROTEIN"/>
    <property type="match status" value="1"/>
</dbReference>
<comment type="caution">
    <text evidence="4">The sequence shown here is derived from an EMBL/GenBank/DDBJ whole genome shotgun (WGS) entry which is preliminary data.</text>
</comment>
<keyword evidence="1 4" id="KW-0808">Transferase</keyword>
<dbReference type="CDD" id="cd04301">
    <property type="entry name" value="NAT_SF"/>
    <property type="match status" value="1"/>
</dbReference>
<name>A0A840B008_9SPHN</name>